<accession>A0A3N1Y839</accession>
<sequence length="147" mass="16708">MKSIEEMSAAELYELARRKEEEEKRREQEAMRRQVEELRAKRREIQNRMRQEIAAIDREIRRLEGAAGMRGRRRRTGGEAAGSSRRGGVLSARALEIIAADGPIDTATLRTRLESEGIATKNLGQTLSYLKKRGRVLTPRRGVYTAA</sequence>
<proteinExistence type="predicted"/>
<feature type="region of interest" description="Disordered" evidence="1">
    <location>
        <begin position="67"/>
        <end position="86"/>
    </location>
</feature>
<protein>
    <submittedName>
        <fullName evidence="2">Uncharacterized protein</fullName>
    </submittedName>
</protein>
<name>A0A3N1Y839_9GAMM</name>
<feature type="compositionally biased region" description="Basic and acidic residues" evidence="1">
    <location>
        <begin position="14"/>
        <end position="29"/>
    </location>
</feature>
<dbReference type="EMBL" id="RJVI01000001">
    <property type="protein sequence ID" value="ROR34668.1"/>
    <property type="molecule type" value="Genomic_DNA"/>
</dbReference>
<feature type="region of interest" description="Disordered" evidence="1">
    <location>
        <begin position="1"/>
        <end position="29"/>
    </location>
</feature>
<dbReference type="RefSeq" id="WP_245995107.1">
    <property type="nucleotide sequence ID" value="NZ_RJVI01000001.1"/>
</dbReference>
<dbReference type="Proteomes" id="UP000276634">
    <property type="component" value="Unassembled WGS sequence"/>
</dbReference>
<reference evidence="2 3" key="1">
    <citation type="submission" date="2018-11" db="EMBL/GenBank/DDBJ databases">
        <title>Genomic Encyclopedia of Type Strains, Phase IV (KMG-IV): sequencing the most valuable type-strain genomes for metagenomic binning, comparative biology and taxonomic classification.</title>
        <authorList>
            <person name="Goeker M."/>
        </authorList>
    </citation>
    <scope>NUCLEOTIDE SEQUENCE [LARGE SCALE GENOMIC DNA]</scope>
    <source>
        <strain evidence="2 3">DSM 100275</strain>
    </source>
</reference>
<keyword evidence="3" id="KW-1185">Reference proteome</keyword>
<comment type="caution">
    <text evidence="2">The sequence shown here is derived from an EMBL/GenBank/DDBJ whole genome shotgun (WGS) entry which is preliminary data.</text>
</comment>
<dbReference type="AlphaFoldDB" id="A0A3N1Y839"/>
<evidence type="ECO:0000313" key="2">
    <source>
        <dbReference type="EMBL" id="ROR34668.1"/>
    </source>
</evidence>
<organism evidence="2 3">
    <name type="scientific">Inmirania thermothiophila</name>
    <dbReference type="NCBI Taxonomy" id="1750597"/>
    <lineage>
        <taxon>Bacteria</taxon>
        <taxon>Pseudomonadati</taxon>
        <taxon>Pseudomonadota</taxon>
        <taxon>Gammaproteobacteria</taxon>
        <taxon>Chromatiales</taxon>
        <taxon>Ectothiorhodospiraceae</taxon>
        <taxon>Inmirania</taxon>
    </lineage>
</organism>
<evidence type="ECO:0000256" key="1">
    <source>
        <dbReference type="SAM" id="MobiDB-lite"/>
    </source>
</evidence>
<evidence type="ECO:0000313" key="3">
    <source>
        <dbReference type="Proteomes" id="UP000276634"/>
    </source>
</evidence>
<gene>
    <name evidence="2" type="ORF">EDC57_0569</name>
</gene>